<evidence type="ECO:0000256" key="16">
    <source>
        <dbReference type="SAM" id="MobiDB-lite"/>
    </source>
</evidence>
<dbReference type="EMBL" id="CACSLK010027624">
    <property type="protein sequence ID" value="CAA0826542.1"/>
    <property type="molecule type" value="Genomic_DNA"/>
</dbReference>
<evidence type="ECO:0000259" key="19">
    <source>
        <dbReference type="PROSITE" id="PS50011"/>
    </source>
</evidence>
<dbReference type="PROSITE" id="PS51473">
    <property type="entry name" value="GNK2"/>
    <property type="match status" value="2"/>
</dbReference>
<dbReference type="InterPro" id="IPR017441">
    <property type="entry name" value="Protein_kinase_ATP_BS"/>
</dbReference>
<evidence type="ECO:0000256" key="1">
    <source>
        <dbReference type="ARBA" id="ARBA00004167"/>
    </source>
</evidence>
<dbReference type="InterPro" id="IPR000719">
    <property type="entry name" value="Prot_kinase_dom"/>
</dbReference>
<evidence type="ECO:0000256" key="6">
    <source>
        <dbReference type="ARBA" id="ARBA00022729"/>
    </source>
</evidence>
<keyword evidence="22" id="KW-1185">Reference proteome</keyword>
<evidence type="ECO:0000256" key="10">
    <source>
        <dbReference type="ARBA" id="ARBA00022840"/>
    </source>
</evidence>
<evidence type="ECO:0000256" key="9">
    <source>
        <dbReference type="ARBA" id="ARBA00022777"/>
    </source>
</evidence>
<evidence type="ECO:0000259" key="20">
    <source>
        <dbReference type="PROSITE" id="PS51473"/>
    </source>
</evidence>
<dbReference type="Proteomes" id="UP001153555">
    <property type="component" value="Unassembled WGS sequence"/>
</dbReference>
<protein>
    <submittedName>
        <fullName evidence="21">Cysteine-rich receptor-like protein kinase 29</fullName>
    </submittedName>
</protein>
<dbReference type="Pfam" id="PF01657">
    <property type="entry name" value="Stress-antifung"/>
    <property type="match status" value="2"/>
</dbReference>
<keyword evidence="8 15" id="KW-0547">Nucleotide-binding</keyword>
<reference evidence="21" key="1">
    <citation type="submission" date="2019-12" db="EMBL/GenBank/DDBJ databases">
        <authorList>
            <person name="Scholes J."/>
        </authorList>
    </citation>
    <scope>NUCLEOTIDE SEQUENCE</scope>
</reference>
<keyword evidence="9 21" id="KW-0418">Kinase</keyword>
<dbReference type="CDD" id="cd23509">
    <property type="entry name" value="Gnk2-like"/>
    <property type="match status" value="2"/>
</dbReference>
<accession>A0A9N7N9X0</accession>
<sequence>MAEPNSVPPPSLLVLLLLNILLLCSLSPPAKSQEYCFTETFTPNSTYSANREALFSSTPATIPASGFLNATTGEAPDQVNTVFLCRGDVSLTACRQCANESARYLAQRCPYSRDGLFYNETCLIRYADTPLLGVLVTEPLSVWPSTIMVRSPVENERERRALLESLTEHAANGGSAQKVAAGNRMTAQGDRVYALVQCTPDISASDCTDCLTQSMNRIPACCRELIGSRILRPSCTIRFEDYQFFSASMVQVPQEPLPPGSELITGKNRTAIIVGATVSGVVFVILVVYVAFLFRKRRLTMKWKRKTENDGDISTIKSLQYDFHGVRAATNDFSDNNKLGQGGFGAVYKGELPDGQQIAVKRLSKDSRQGKTEFQNEVLLMSRLQHKNLVRLLGFSVEGTERLLIYEFAENSSLDQFISDPVRRSYLDWSMCDKIIRGIARGLLYLHEDSRLKIIHRDLKPSNVLLDGDMYPKIADFGMARLFGQDETQGSTSIIVGTYGYMPPEYVMHGHFSVKTDVFSFGVLVLEIMSGHRNGFVDSGDYSDGLLSATWKNWCRGTVEKVVDPALKAGPGQLNDMLRCIQIGLLCVQENPADRPTMASIVLMLSSTTMALPAASEPAFHLVSRFVPSGSDLVGSGSTGLSQNTMSVTELDAR</sequence>
<keyword evidence="12 17" id="KW-0472">Membrane</keyword>
<organism evidence="21 22">
    <name type="scientific">Striga hermonthica</name>
    <name type="common">Purple witchweed</name>
    <name type="synonym">Buchnera hermonthica</name>
    <dbReference type="NCBI Taxonomy" id="68872"/>
    <lineage>
        <taxon>Eukaryota</taxon>
        <taxon>Viridiplantae</taxon>
        <taxon>Streptophyta</taxon>
        <taxon>Embryophyta</taxon>
        <taxon>Tracheophyta</taxon>
        <taxon>Spermatophyta</taxon>
        <taxon>Magnoliopsida</taxon>
        <taxon>eudicotyledons</taxon>
        <taxon>Gunneridae</taxon>
        <taxon>Pentapetalae</taxon>
        <taxon>asterids</taxon>
        <taxon>lamiids</taxon>
        <taxon>Lamiales</taxon>
        <taxon>Orobanchaceae</taxon>
        <taxon>Buchnereae</taxon>
        <taxon>Striga</taxon>
    </lineage>
</organism>
<feature type="compositionally biased region" description="Polar residues" evidence="16">
    <location>
        <begin position="639"/>
        <end position="648"/>
    </location>
</feature>
<dbReference type="AlphaFoldDB" id="A0A9N7N9X0"/>
<dbReference type="PROSITE" id="PS00108">
    <property type="entry name" value="PROTEIN_KINASE_ST"/>
    <property type="match status" value="1"/>
</dbReference>
<dbReference type="PROSITE" id="PS50011">
    <property type="entry name" value="PROTEIN_KINASE_DOM"/>
    <property type="match status" value="1"/>
</dbReference>
<dbReference type="Gene3D" id="3.30.430.20">
    <property type="entry name" value="Gnk2 domain, C-X8-C-X2-C motif"/>
    <property type="match status" value="2"/>
</dbReference>
<evidence type="ECO:0000256" key="4">
    <source>
        <dbReference type="ARBA" id="ARBA00022679"/>
    </source>
</evidence>
<name>A0A9N7N9X0_STRHE</name>
<keyword evidence="4" id="KW-0808">Transferase</keyword>
<dbReference type="InterPro" id="IPR038408">
    <property type="entry name" value="GNK2_sf"/>
</dbReference>
<evidence type="ECO:0000256" key="18">
    <source>
        <dbReference type="SAM" id="SignalP"/>
    </source>
</evidence>
<dbReference type="InterPro" id="IPR008271">
    <property type="entry name" value="Ser/Thr_kinase_AS"/>
</dbReference>
<comment type="subcellular location">
    <subcellularLocation>
        <location evidence="1">Membrane</location>
        <topology evidence="1">Single-pass membrane protein</topology>
    </subcellularLocation>
</comment>
<evidence type="ECO:0000256" key="14">
    <source>
        <dbReference type="ARBA" id="ARBA00023180"/>
    </source>
</evidence>
<feature type="signal peptide" evidence="18">
    <location>
        <begin position="1"/>
        <end position="32"/>
    </location>
</feature>
<dbReference type="FunFam" id="1.10.510.10:FF:000343">
    <property type="entry name" value="Cysteine-rich receptor-like protein kinase 28"/>
    <property type="match status" value="1"/>
</dbReference>
<dbReference type="InterPro" id="IPR002902">
    <property type="entry name" value="GNK2"/>
</dbReference>
<evidence type="ECO:0000256" key="15">
    <source>
        <dbReference type="PROSITE-ProRule" id="PRU10141"/>
    </source>
</evidence>
<feature type="chain" id="PRO_5040410605" evidence="18">
    <location>
        <begin position="33"/>
        <end position="654"/>
    </location>
</feature>
<dbReference type="GO" id="GO:0009737">
    <property type="term" value="P:response to abscisic acid"/>
    <property type="evidence" value="ECO:0007669"/>
    <property type="project" value="UniProtKB-ARBA"/>
</dbReference>
<dbReference type="GO" id="GO:0004674">
    <property type="term" value="F:protein serine/threonine kinase activity"/>
    <property type="evidence" value="ECO:0007669"/>
    <property type="project" value="UniProtKB-KW"/>
</dbReference>
<evidence type="ECO:0000256" key="17">
    <source>
        <dbReference type="SAM" id="Phobius"/>
    </source>
</evidence>
<keyword evidence="6 18" id="KW-0732">Signal</keyword>
<dbReference type="CDD" id="cd14066">
    <property type="entry name" value="STKc_IRAK"/>
    <property type="match status" value="1"/>
</dbReference>
<evidence type="ECO:0000256" key="8">
    <source>
        <dbReference type="ARBA" id="ARBA00022741"/>
    </source>
</evidence>
<dbReference type="Pfam" id="PF00069">
    <property type="entry name" value="Pkinase"/>
    <property type="match status" value="1"/>
</dbReference>
<dbReference type="PANTHER" id="PTHR27002">
    <property type="entry name" value="RECEPTOR-LIKE SERINE/THREONINE-PROTEIN KINASE SD1-8"/>
    <property type="match status" value="1"/>
</dbReference>
<dbReference type="SUPFAM" id="SSF56112">
    <property type="entry name" value="Protein kinase-like (PK-like)"/>
    <property type="match status" value="1"/>
</dbReference>
<dbReference type="Gene3D" id="1.10.510.10">
    <property type="entry name" value="Transferase(Phosphotransferase) domain 1"/>
    <property type="match status" value="1"/>
</dbReference>
<dbReference type="PROSITE" id="PS00107">
    <property type="entry name" value="PROTEIN_KINASE_ATP"/>
    <property type="match status" value="1"/>
</dbReference>
<keyword evidence="5 17" id="KW-0812">Transmembrane</keyword>
<dbReference type="FunFam" id="3.30.200.20:FF:000142">
    <property type="entry name" value="Cysteine-rich receptor-like protein kinase 10"/>
    <property type="match status" value="1"/>
</dbReference>
<evidence type="ECO:0000256" key="2">
    <source>
        <dbReference type="ARBA" id="ARBA00022527"/>
    </source>
</evidence>
<keyword evidence="14" id="KW-0325">Glycoprotein</keyword>
<dbReference type="GO" id="GO:0005886">
    <property type="term" value="C:plasma membrane"/>
    <property type="evidence" value="ECO:0007669"/>
    <property type="project" value="TreeGrafter"/>
</dbReference>
<dbReference type="GO" id="GO:0005524">
    <property type="term" value="F:ATP binding"/>
    <property type="evidence" value="ECO:0007669"/>
    <property type="project" value="UniProtKB-UniRule"/>
</dbReference>
<keyword evidence="3" id="KW-0597">Phosphoprotein</keyword>
<proteinExistence type="predicted"/>
<evidence type="ECO:0000256" key="11">
    <source>
        <dbReference type="ARBA" id="ARBA00022989"/>
    </source>
</evidence>
<feature type="transmembrane region" description="Helical" evidence="17">
    <location>
        <begin position="271"/>
        <end position="294"/>
    </location>
</feature>
<evidence type="ECO:0000313" key="22">
    <source>
        <dbReference type="Proteomes" id="UP001153555"/>
    </source>
</evidence>
<evidence type="ECO:0000256" key="5">
    <source>
        <dbReference type="ARBA" id="ARBA00022692"/>
    </source>
</evidence>
<dbReference type="SMART" id="SM00220">
    <property type="entry name" value="S_TKc"/>
    <property type="match status" value="1"/>
</dbReference>
<keyword evidence="13 21" id="KW-0675">Receptor</keyword>
<dbReference type="InterPro" id="IPR011009">
    <property type="entry name" value="Kinase-like_dom_sf"/>
</dbReference>
<evidence type="ECO:0000256" key="13">
    <source>
        <dbReference type="ARBA" id="ARBA00023170"/>
    </source>
</evidence>
<comment type="caution">
    <text evidence="21">The sequence shown here is derived from an EMBL/GenBank/DDBJ whole genome shotgun (WGS) entry which is preliminary data.</text>
</comment>
<keyword evidence="2" id="KW-0723">Serine/threonine-protein kinase</keyword>
<feature type="binding site" evidence="15">
    <location>
        <position position="361"/>
    </location>
    <ligand>
        <name>ATP</name>
        <dbReference type="ChEBI" id="CHEBI:30616"/>
    </ligand>
</feature>
<evidence type="ECO:0000256" key="3">
    <source>
        <dbReference type="ARBA" id="ARBA00022553"/>
    </source>
</evidence>
<evidence type="ECO:0000313" key="21">
    <source>
        <dbReference type="EMBL" id="CAA0826542.1"/>
    </source>
</evidence>
<dbReference type="OrthoDB" id="4062651at2759"/>
<evidence type="ECO:0000256" key="7">
    <source>
        <dbReference type="ARBA" id="ARBA00022737"/>
    </source>
</evidence>
<feature type="domain" description="Gnk2-homologous" evidence="20">
    <location>
        <begin position="29"/>
        <end position="131"/>
    </location>
</feature>
<dbReference type="Gene3D" id="3.30.200.20">
    <property type="entry name" value="Phosphorylase Kinase, domain 1"/>
    <property type="match status" value="1"/>
</dbReference>
<gene>
    <name evidence="21" type="ORF">SHERM_01742</name>
</gene>
<keyword evidence="11 17" id="KW-1133">Transmembrane helix</keyword>
<keyword evidence="10 15" id="KW-0067">ATP-binding</keyword>
<feature type="region of interest" description="Disordered" evidence="16">
    <location>
        <begin position="635"/>
        <end position="654"/>
    </location>
</feature>
<feature type="domain" description="Gnk2-homologous" evidence="20">
    <location>
        <begin position="137"/>
        <end position="244"/>
    </location>
</feature>
<feature type="domain" description="Protein kinase" evidence="19">
    <location>
        <begin position="333"/>
        <end position="620"/>
    </location>
</feature>
<dbReference type="PANTHER" id="PTHR27002:SF181">
    <property type="entry name" value="RECEPTOR-LIKE SERINE_THREONINE-PROTEIN KINASE"/>
    <property type="match status" value="1"/>
</dbReference>
<keyword evidence="7" id="KW-0677">Repeat</keyword>
<evidence type="ECO:0000256" key="12">
    <source>
        <dbReference type="ARBA" id="ARBA00023136"/>
    </source>
</evidence>